<accession>A0AC35FP84</accession>
<evidence type="ECO:0000313" key="1">
    <source>
        <dbReference type="Proteomes" id="UP000887580"/>
    </source>
</evidence>
<reference evidence="2" key="1">
    <citation type="submission" date="2022-11" db="UniProtKB">
        <authorList>
            <consortium name="WormBaseParasite"/>
        </authorList>
    </citation>
    <scope>IDENTIFICATION</scope>
</reference>
<sequence length="274" mass="31593">MFTISSTKCFYNYTSHICKITDQKYAIYVPPNQDIRGFPFIAIQLLQNNYGCVFKKNVYSLGIQLRLPKVISSIANSYENCVMHLLVEQYFYFSVNIWTSASQENVEVYIGTNSTKLSRTAKKFYKFYLFSRIYTFIIPRNSAIFLTISQELYGNFFPFDAITTQLPYPFSTILATPNYGNSKASYFSSTTTNDIITFVANEHPIKFTVIDYFMLPSDNCSFHVQSKYYYVNKIGDSLTFVNQNITLQYSYAISQEINNGAVFLIETMPSKNIS</sequence>
<evidence type="ECO:0000313" key="2">
    <source>
        <dbReference type="WBParaSite" id="PS1159_v2.g19015.t1"/>
    </source>
</evidence>
<name>A0AC35FP84_9BILA</name>
<organism evidence="1 2">
    <name type="scientific">Panagrolaimus sp. PS1159</name>
    <dbReference type="NCBI Taxonomy" id="55785"/>
    <lineage>
        <taxon>Eukaryota</taxon>
        <taxon>Metazoa</taxon>
        <taxon>Ecdysozoa</taxon>
        <taxon>Nematoda</taxon>
        <taxon>Chromadorea</taxon>
        <taxon>Rhabditida</taxon>
        <taxon>Tylenchina</taxon>
        <taxon>Panagrolaimomorpha</taxon>
        <taxon>Panagrolaimoidea</taxon>
        <taxon>Panagrolaimidae</taxon>
        <taxon>Panagrolaimus</taxon>
    </lineage>
</organism>
<dbReference type="WBParaSite" id="PS1159_v2.g19015.t1">
    <property type="protein sequence ID" value="PS1159_v2.g19015.t1"/>
    <property type="gene ID" value="PS1159_v2.g19015"/>
</dbReference>
<dbReference type="Proteomes" id="UP000887580">
    <property type="component" value="Unplaced"/>
</dbReference>
<protein>
    <submittedName>
        <fullName evidence="2">Uncharacterized protein</fullName>
    </submittedName>
</protein>
<proteinExistence type="predicted"/>